<name>M0MC80_9EURY</name>
<feature type="transmembrane region" description="Helical" evidence="6">
    <location>
        <begin position="41"/>
        <end position="61"/>
    </location>
</feature>
<dbReference type="InterPro" id="IPR051311">
    <property type="entry name" value="DedA_domain"/>
</dbReference>
<comment type="caution">
    <text evidence="8">The sequence shown here is derived from an EMBL/GenBank/DDBJ whole genome shotgun (WGS) entry which is preliminary data.</text>
</comment>
<organism evidence="8 9">
    <name type="scientific">Halococcus saccharolyticus DSM 5350</name>
    <dbReference type="NCBI Taxonomy" id="1227455"/>
    <lineage>
        <taxon>Archaea</taxon>
        <taxon>Methanobacteriati</taxon>
        <taxon>Methanobacteriota</taxon>
        <taxon>Stenosarchaea group</taxon>
        <taxon>Halobacteria</taxon>
        <taxon>Halobacteriales</taxon>
        <taxon>Halococcaceae</taxon>
        <taxon>Halococcus</taxon>
    </lineage>
</organism>
<evidence type="ECO:0000259" key="7">
    <source>
        <dbReference type="Pfam" id="PF09335"/>
    </source>
</evidence>
<dbReference type="PANTHER" id="PTHR42709:SF6">
    <property type="entry name" value="UNDECAPRENYL PHOSPHATE TRANSPORTER A"/>
    <property type="match status" value="1"/>
</dbReference>
<keyword evidence="2" id="KW-1003">Cell membrane</keyword>
<evidence type="ECO:0000256" key="3">
    <source>
        <dbReference type="ARBA" id="ARBA00022692"/>
    </source>
</evidence>
<dbReference type="Proteomes" id="UP000011669">
    <property type="component" value="Unassembled WGS sequence"/>
</dbReference>
<sequence>MVVECVLRVAIEPAMADLGWWDGFGDWGDLGRTATDLVARYGLLALFVFMFLETSLLFPFIPSELVVPVAAATLVDGPASFAAFVLAATAGATVGSLFAYYVFDAAHQPVIDRYGNYVRVSDDDLVRARRWFRRYGESSVFWGRLLPVLRSVISIPAGIARMHAGKFAAYSGIGSGLFAAGVAALVVTGQEVLPSQLLLRWSTTLLDRAVTAALSNLVFAIAVGGMALFVVLIVRNTLTRHVPNQ</sequence>
<comment type="subcellular location">
    <subcellularLocation>
        <location evidence="1">Cell membrane</location>
        <topology evidence="1">Multi-pass membrane protein</topology>
    </subcellularLocation>
</comment>
<accession>M0MC80</accession>
<dbReference type="AlphaFoldDB" id="M0MC80"/>
<evidence type="ECO:0000256" key="5">
    <source>
        <dbReference type="ARBA" id="ARBA00023136"/>
    </source>
</evidence>
<evidence type="ECO:0000313" key="8">
    <source>
        <dbReference type="EMBL" id="EMA43351.1"/>
    </source>
</evidence>
<feature type="transmembrane region" description="Helical" evidence="6">
    <location>
        <begin position="81"/>
        <end position="103"/>
    </location>
</feature>
<evidence type="ECO:0000313" key="9">
    <source>
        <dbReference type="Proteomes" id="UP000011669"/>
    </source>
</evidence>
<evidence type="ECO:0000256" key="4">
    <source>
        <dbReference type="ARBA" id="ARBA00022989"/>
    </source>
</evidence>
<keyword evidence="9" id="KW-1185">Reference proteome</keyword>
<evidence type="ECO:0000256" key="6">
    <source>
        <dbReference type="SAM" id="Phobius"/>
    </source>
</evidence>
<dbReference type="InParanoid" id="M0MC80"/>
<keyword evidence="5 6" id="KW-0472">Membrane</keyword>
<reference evidence="8 9" key="1">
    <citation type="journal article" date="2014" name="PLoS Genet.">
        <title>Phylogenetically driven sequencing of extremely halophilic archaea reveals strategies for static and dynamic osmo-response.</title>
        <authorList>
            <person name="Becker E.A."/>
            <person name="Seitzer P.M."/>
            <person name="Tritt A."/>
            <person name="Larsen D."/>
            <person name="Krusor M."/>
            <person name="Yao A.I."/>
            <person name="Wu D."/>
            <person name="Madern D."/>
            <person name="Eisen J.A."/>
            <person name="Darling A.E."/>
            <person name="Facciotti M.T."/>
        </authorList>
    </citation>
    <scope>NUCLEOTIDE SEQUENCE [LARGE SCALE GENOMIC DNA]</scope>
    <source>
        <strain evidence="8 9">DSM 5350</strain>
    </source>
</reference>
<keyword evidence="3 6" id="KW-0812">Transmembrane</keyword>
<keyword evidence="4 6" id="KW-1133">Transmembrane helix</keyword>
<feature type="transmembrane region" description="Helical" evidence="6">
    <location>
        <begin position="209"/>
        <end position="234"/>
    </location>
</feature>
<dbReference type="InterPro" id="IPR032816">
    <property type="entry name" value="VTT_dom"/>
</dbReference>
<evidence type="ECO:0000256" key="2">
    <source>
        <dbReference type="ARBA" id="ARBA00022475"/>
    </source>
</evidence>
<evidence type="ECO:0000256" key="1">
    <source>
        <dbReference type="ARBA" id="ARBA00004651"/>
    </source>
</evidence>
<protein>
    <recommendedName>
        <fullName evidence="7">VTT domain-containing protein</fullName>
    </recommendedName>
</protein>
<dbReference type="EMBL" id="AOMD01000030">
    <property type="protein sequence ID" value="EMA43351.1"/>
    <property type="molecule type" value="Genomic_DNA"/>
</dbReference>
<feature type="transmembrane region" description="Helical" evidence="6">
    <location>
        <begin position="167"/>
        <end position="189"/>
    </location>
</feature>
<dbReference type="Pfam" id="PF09335">
    <property type="entry name" value="VTT_dom"/>
    <property type="match status" value="1"/>
</dbReference>
<dbReference type="PATRIC" id="fig|1227455.4.peg.3108"/>
<dbReference type="GO" id="GO:0005886">
    <property type="term" value="C:plasma membrane"/>
    <property type="evidence" value="ECO:0007669"/>
    <property type="project" value="UniProtKB-SubCell"/>
</dbReference>
<dbReference type="STRING" id="1227455.C449_15272"/>
<feature type="domain" description="VTT" evidence="7">
    <location>
        <begin position="61"/>
        <end position="182"/>
    </location>
</feature>
<dbReference type="PANTHER" id="PTHR42709">
    <property type="entry name" value="ALKALINE PHOSPHATASE LIKE PROTEIN"/>
    <property type="match status" value="1"/>
</dbReference>
<gene>
    <name evidence="8" type="ORF">C449_15272</name>
</gene>
<proteinExistence type="predicted"/>